<reference evidence="4 5" key="1">
    <citation type="journal article" date="2007" name="Nature">
        <title>Evolution of genes and genomes on the Drosophila phylogeny.</title>
        <authorList>
            <consortium name="Drosophila 12 Genomes Consortium"/>
            <person name="Clark A.G."/>
            <person name="Eisen M.B."/>
            <person name="Smith D.R."/>
            <person name="Bergman C.M."/>
            <person name="Oliver B."/>
            <person name="Markow T.A."/>
            <person name="Kaufman T.C."/>
            <person name="Kellis M."/>
            <person name="Gelbart W."/>
            <person name="Iyer V.N."/>
            <person name="Pollard D.A."/>
            <person name="Sackton T.B."/>
            <person name="Larracuente A.M."/>
            <person name="Singh N.D."/>
            <person name="Abad J.P."/>
            <person name="Abt D.N."/>
            <person name="Adryan B."/>
            <person name="Aguade M."/>
            <person name="Akashi H."/>
            <person name="Anderson W.W."/>
            <person name="Aquadro C.F."/>
            <person name="Ardell D.H."/>
            <person name="Arguello R."/>
            <person name="Artieri C.G."/>
            <person name="Barbash D.A."/>
            <person name="Barker D."/>
            <person name="Barsanti P."/>
            <person name="Batterham P."/>
            <person name="Batzoglou S."/>
            <person name="Begun D."/>
            <person name="Bhutkar A."/>
            <person name="Blanco E."/>
            <person name="Bosak S.A."/>
            <person name="Bradley R.K."/>
            <person name="Brand A.D."/>
            <person name="Brent M.R."/>
            <person name="Brooks A.N."/>
            <person name="Brown R.H."/>
            <person name="Butlin R.K."/>
            <person name="Caggese C."/>
            <person name="Calvi B.R."/>
            <person name="Bernardo de Carvalho A."/>
            <person name="Caspi A."/>
            <person name="Castrezana S."/>
            <person name="Celniker S.E."/>
            <person name="Chang J.L."/>
            <person name="Chapple C."/>
            <person name="Chatterji S."/>
            <person name="Chinwalla A."/>
            <person name="Civetta A."/>
            <person name="Clifton S.W."/>
            <person name="Comeron J.M."/>
            <person name="Costello J.C."/>
            <person name="Coyne J.A."/>
            <person name="Daub J."/>
            <person name="David R.G."/>
            <person name="Delcher A.L."/>
            <person name="Delehaunty K."/>
            <person name="Do C.B."/>
            <person name="Ebling H."/>
            <person name="Edwards K."/>
            <person name="Eickbush T."/>
            <person name="Evans J.D."/>
            <person name="Filipski A."/>
            <person name="Findeiss S."/>
            <person name="Freyhult E."/>
            <person name="Fulton L."/>
            <person name="Fulton R."/>
            <person name="Garcia A.C."/>
            <person name="Gardiner A."/>
            <person name="Garfield D.A."/>
            <person name="Garvin B.E."/>
            <person name="Gibson G."/>
            <person name="Gilbert D."/>
            <person name="Gnerre S."/>
            <person name="Godfrey J."/>
            <person name="Good R."/>
            <person name="Gotea V."/>
            <person name="Gravely B."/>
            <person name="Greenberg A.J."/>
            <person name="Griffiths-Jones S."/>
            <person name="Gross S."/>
            <person name="Guigo R."/>
            <person name="Gustafson E.A."/>
            <person name="Haerty W."/>
            <person name="Hahn M.W."/>
            <person name="Halligan D.L."/>
            <person name="Halpern A.L."/>
            <person name="Halter G.M."/>
            <person name="Han M.V."/>
            <person name="Heger A."/>
            <person name="Hillier L."/>
            <person name="Hinrichs A.S."/>
            <person name="Holmes I."/>
            <person name="Hoskins R.A."/>
            <person name="Hubisz M.J."/>
            <person name="Hultmark D."/>
            <person name="Huntley M.A."/>
            <person name="Jaffe D.B."/>
            <person name="Jagadeeshan S."/>
            <person name="Jeck W.R."/>
            <person name="Johnson J."/>
            <person name="Jones C.D."/>
            <person name="Jordan W.C."/>
            <person name="Karpen G.H."/>
            <person name="Kataoka E."/>
            <person name="Keightley P.D."/>
            <person name="Kheradpour P."/>
            <person name="Kirkness E.F."/>
            <person name="Koerich L.B."/>
            <person name="Kristiansen K."/>
            <person name="Kudrna D."/>
            <person name="Kulathinal R.J."/>
            <person name="Kumar S."/>
            <person name="Kwok R."/>
            <person name="Lander E."/>
            <person name="Langley C.H."/>
            <person name="Lapoint R."/>
            <person name="Lazzaro B.P."/>
            <person name="Lee S.J."/>
            <person name="Levesque L."/>
            <person name="Li R."/>
            <person name="Lin C.F."/>
            <person name="Lin M.F."/>
            <person name="Lindblad-Toh K."/>
            <person name="Llopart A."/>
            <person name="Long M."/>
            <person name="Low L."/>
            <person name="Lozovsky E."/>
            <person name="Lu J."/>
            <person name="Luo M."/>
            <person name="Machado C.A."/>
            <person name="Makalowski W."/>
            <person name="Marzo M."/>
            <person name="Matsuda M."/>
            <person name="Matzkin L."/>
            <person name="McAllister B."/>
            <person name="McBride C.S."/>
            <person name="McKernan B."/>
            <person name="McKernan K."/>
            <person name="Mendez-Lago M."/>
            <person name="Minx P."/>
            <person name="Mollenhauer M.U."/>
            <person name="Montooth K."/>
            <person name="Mount S.M."/>
            <person name="Mu X."/>
            <person name="Myers E."/>
            <person name="Negre B."/>
            <person name="Newfeld S."/>
            <person name="Nielsen R."/>
            <person name="Noor M.A."/>
            <person name="O'Grady P."/>
            <person name="Pachter L."/>
            <person name="Papaceit M."/>
            <person name="Parisi M.J."/>
            <person name="Parisi M."/>
            <person name="Parts L."/>
            <person name="Pedersen J.S."/>
            <person name="Pesole G."/>
            <person name="Phillippy A.M."/>
            <person name="Ponting C.P."/>
            <person name="Pop M."/>
            <person name="Porcelli D."/>
            <person name="Powell J.R."/>
            <person name="Prohaska S."/>
            <person name="Pruitt K."/>
            <person name="Puig M."/>
            <person name="Quesneville H."/>
            <person name="Ram K.R."/>
            <person name="Rand D."/>
            <person name="Rasmussen M.D."/>
            <person name="Reed L.K."/>
            <person name="Reenan R."/>
            <person name="Reily A."/>
            <person name="Remington K.A."/>
            <person name="Rieger T.T."/>
            <person name="Ritchie M.G."/>
            <person name="Robin C."/>
            <person name="Rogers Y.H."/>
            <person name="Rohde C."/>
            <person name="Rozas J."/>
            <person name="Rubenfield M.J."/>
            <person name="Ruiz A."/>
            <person name="Russo S."/>
            <person name="Salzberg S.L."/>
            <person name="Sanchez-Gracia A."/>
            <person name="Saranga D.J."/>
            <person name="Sato H."/>
            <person name="Schaeffer S.W."/>
            <person name="Schatz M.C."/>
            <person name="Schlenke T."/>
            <person name="Schwartz R."/>
            <person name="Segarra C."/>
            <person name="Singh R.S."/>
            <person name="Sirot L."/>
            <person name="Sirota M."/>
            <person name="Sisneros N.B."/>
            <person name="Smith C.D."/>
            <person name="Smith T.F."/>
            <person name="Spieth J."/>
            <person name="Stage D.E."/>
            <person name="Stark A."/>
            <person name="Stephan W."/>
            <person name="Strausberg R.L."/>
            <person name="Strempel S."/>
            <person name="Sturgill D."/>
            <person name="Sutton G."/>
            <person name="Sutton G.G."/>
            <person name="Tao W."/>
            <person name="Teichmann S."/>
            <person name="Tobari Y.N."/>
            <person name="Tomimura Y."/>
            <person name="Tsolas J.M."/>
            <person name="Valente V.L."/>
            <person name="Venter E."/>
            <person name="Venter J.C."/>
            <person name="Vicario S."/>
            <person name="Vieira F.G."/>
            <person name="Vilella A.J."/>
            <person name="Villasante A."/>
            <person name="Walenz B."/>
            <person name="Wang J."/>
            <person name="Wasserman M."/>
            <person name="Watts T."/>
            <person name="Wilson D."/>
            <person name="Wilson R.K."/>
            <person name="Wing R.A."/>
            <person name="Wolfner M.F."/>
            <person name="Wong A."/>
            <person name="Wong G.K."/>
            <person name="Wu C.I."/>
            <person name="Wu G."/>
            <person name="Yamamoto D."/>
            <person name="Yang H.P."/>
            <person name="Yang S.P."/>
            <person name="Yorke J.A."/>
            <person name="Yoshida K."/>
            <person name="Zdobnov E."/>
            <person name="Zhang P."/>
            <person name="Zhang Y."/>
            <person name="Zimin A.V."/>
            <person name="Baldwin J."/>
            <person name="Abdouelleil A."/>
            <person name="Abdulkadir J."/>
            <person name="Abebe A."/>
            <person name="Abera B."/>
            <person name="Abreu J."/>
            <person name="Acer S.C."/>
            <person name="Aftuck L."/>
            <person name="Alexander A."/>
            <person name="An P."/>
            <person name="Anderson E."/>
            <person name="Anderson S."/>
            <person name="Arachi H."/>
            <person name="Azer M."/>
            <person name="Bachantsang P."/>
            <person name="Barry A."/>
            <person name="Bayul T."/>
            <person name="Berlin A."/>
            <person name="Bessette D."/>
            <person name="Bloom T."/>
            <person name="Blye J."/>
            <person name="Boguslavskiy L."/>
            <person name="Bonnet C."/>
            <person name="Boukhgalter B."/>
            <person name="Bourzgui I."/>
            <person name="Brown A."/>
            <person name="Cahill P."/>
            <person name="Channer S."/>
            <person name="Cheshatsang Y."/>
            <person name="Chuda L."/>
            <person name="Citroen M."/>
            <person name="Collymore A."/>
            <person name="Cooke P."/>
            <person name="Costello M."/>
            <person name="D'Aco K."/>
            <person name="Daza R."/>
            <person name="De Haan G."/>
            <person name="DeGray S."/>
            <person name="DeMaso C."/>
            <person name="Dhargay N."/>
            <person name="Dooley K."/>
            <person name="Dooley E."/>
            <person name="Doricent M."/>
            <person name="Dorje P."/>
            <person name="Dorjee K."/>
            <person name="Dupes A."/>
            <person name="Elong R."/>
            <person name="Falk J."/>
            <person name="Farina A."/>
            <person name="Faro S."/>
            <person name="Ferguson D."/>
            <person name="Fisher S."/>
            <person name="Foley C.D."/>
            <person name="Franke A."/>
            <person name="Friedrich D."/>
            <person name="Gadbois L."/>
            <person name="Gearin G."/>
            <person name="Gearin C.R."/>
            <person name="Giannoukos G."/>
            <person name="Goode T."/>
            <person name="Graham J."/>
            <person name="Grandbois E."/>
            <person name="Grewal S."/>
            <person name="Gyaltsen K."/>
            <person name="Hafez N."/>
            <person name="Hagos B."/>
            <person name="Hall J."/>
            <person name="Henson C."/>
            <person name="Hollinger A."/>
            <person name="Honan T."/>
            <person name="Huard M.D."/>
            <person name="Hughes L."/>
            <person name="Hurhula B."/>
            <person name="Husby M.E."/>
            <person name="Kamat A."/>
            <person name="Kanga B."/>
            <person name="Kashin S."/>
            <person name="Khazanovich D."/>
            <person name="Kisner P."/>
            <person name="Lance K."/>
            <person name="Lara M."/>
            <person name="Lee W."/>
            <person name="Lennon N."/>
            <person name="Letendre F."/>
            <person name="LeVine R."/>
            <person name="Lipovsky A."/>
            <person name="Liu X."/>
            <person name="Liu J."/>
            <person name="Liu S."/>
            <person name="Lokyitsang T."/>
            <person name="Lokyitsang Y."/>
            <person name="Lubonja R."/>
            <person name="Lui A."/>
            <person name="MacDonald P."/>
            <person name="Magnisalis V."/>
            <person name="Maru K."/>
            <person name="Matthews C."/>
            <person name="McCusker W."/>
            <person name="McDonough S."/>
            <person name="Mehta T."/>
            <person name="Meldrim J."/>
            <person name="Meneus L."/>
            <person name="Mihai O."/>
            <person name="Mihalev A."/>
            <person name="Mihova T."/>
            <person name="Mittelman R."/>
            <person name="Mlenga V."/>
            <person name="Montmayeur A."/>
            <person name="Mulrain L."/>
            <person name="Navidi A."/>
            <person name="Naylor J."/>
            <person name="Negash T."/>
            <person name="Nguyen T."/>
            <person name="Nguyen N."/>
            <person name="Nicol R."/>
            <person name="Norbu C."/>
            <person name="Norbu N."/>
            <person name="Novod N."/>
            <person name="O'Neill B."/>
            <person name="Osman S."/>
            <person name="Markiewicz E."/>
            <person name="Oyono O.L."/>
            <person name="Patti C."/>
            <person name="Phunkhang P."/>
            <person name="Pierre F."/>
            <person name="Priest M."/>
            <person name="Raghuraman S."/>
            <person name="Rege F."/>
            <person name="Reyes R."/>
            <person name="Rise C."/>
            <person name="Rogov P."/>
            <person name="Ross K."/>
            <person name="Ryan E."/>
            <person name="Settipalli S."/>
            <person name="Shea T."/>
            <person name="Sherpa N."/>
            <person name="Shi L."/>
            <person name="Shih D."/>
            <person name="Sparrow T."/>
            <person name="Spaulding J."/>
            <person name="Stalker J."/>
            <person name="Stange-Thomann N."/>
            <person name="Stavropoulos S."/>
            <person name="Stone C."/>
            <person name="Strader C."/>
            <person name="Tesfaye S."/>
            <person name="Thomson T."/>
            <person name="Thoulutsang Y."/>
            <person name="Thoulutsang D."/>
            <person name="Topham K."/>
            <person name="Topping I."/>
            <person name="Tsamla T."/>
            <person name="Vassiliev H."/>
            <person name="Vo A."/>
            <person name="Wangchuk T."/>
            <person name="Wangdi T."/>
            <person name="Weiand M."/>
            <person name="Wilkinson J."/>
            <person name="Wilson A."/>
            <person name="Yadav S."/>
            <person name="Young G."/>
            <person name="Yu Q."/>
            <person name="Zembek L."/>
            <person name="Zhong D."/>
            <person name="Zimmer A."/>
            <person name="Zwirko Z."/>
            <person name="Jaffe D.B."/>
            <person name="Alvarez P."/>
            <person name="Brockman W."/>
            <person name="Butler J."/>
            <person name="Chin C."/>
            <person name="Gnerre S."/>
            <person name="Grabherr M."/>
            <person name="Kleber M."/>
            <person name="Mauceli E."/>
            <person name="MacCallum I."/>
        </authorList>
    </citation>
    <scope>NUCLEOTIDE SEQUENCE [LARGE SCALE GENOMIC DNA]</scope>
    <source>
        <strain evidence="5">Tucson 15010-1051.87</strain>
    </source>
</reference>
<dbReference type="InterPro" id="IPR033490">
    <property type="entry name" value="LRP130"/>
</dbReference>
<name>B4MCZ4_DROVI</name>
<dbReference type="FunCoup" id="B4MCZ4">
    <property type="interactions" value="227"/>
</dbReference>
<dbReference type="STRING" id="7244.B4MCZ4"/>
<evidence type="ECO:0000313" key="4">
    <source>
        <dbReference type="EMBL" id="EDW58066.2"/>
    </source>
</evidence>
<feature type="domain" description="Growth arrest-specific protein 8" evidence="3">
    <location>
        <begin position="222"/>
        <end position="421"/>
    </location>
</feature>
<evidence type="ECO:0000256" key="1">
    <source>
        <dbReference type="PROSITE-ProRule" id="PRU00708"/>
    </source>
</evidence>
<dbReference type="HOGENOM" id="CLU_045343_0_0_1"/>
<dbReference type="InterPro" id="IPR025593">
    <property type="entry name" value="GAS8_dom"/>
</dbReference>
<dbReference type="Pfam" id="PF01535">
    <property type="entry name" value="PPR"/>
    <property type="match status" value="1"/>
</dbReference>
<evidence type="ECO:0000256" key="2">
    <source>
        <dbReference type="SAM" id="Coils"/>
    </source>
</evidence>
<organism evidence="4 5">
    <name type="scientific">Drosophila virilis</name>
    <name type="common">Fruit fly</name>
    <dbReference type="NCBI Taxonomy" id="7244"/>
    <lineage>
        <taxon>Eukaryota</taxon>
        <taxon>Metazoa</taxon>
        <taxon>Ecdysozoa</taxon>
        <taxon>Arthropoda</taxon>
        <taxon>Hexapoda</taxon>
        <taxon>Insecta</taxon>
        <taxon>Pterygota</taxon>
        <taxon>Neoptera</taxon>
        <taxon>Endopterygota</taxon>
        <taxon>Diptera</taxon>
        <taxon>Brachycera</taxon>
        <taxon>Muscomorpha</taxon>
        <taxon>Ephydroidea</taxon>
        <taxon>Drosophilidae</taxon>
        <taxon>Drosophila</taxon>
    </lineage>
</organism>
<dbReference type="Proteomes" id="UP000008792">
    <property type="component" value="Unassembled WGS sequence"/>
</dbReference>
<dbReference type="GO" id="GO:0070129">
    <property type="term" value="P:regulation of mitochondrial translation"/>
    <property type="evidence" value="ECO:0007669"/>
    <property type="project" value="TreeGrafter"/>
</dbReference>
<dbReference type="PANTHER" id="PTHR46669">
    <property type="entry name" value="LEUCINE-RICH PPR MOTIF-CONTAINING PROTEIN, MITOCHONDRIAL"/>
    <property type="match status" value="1"/>
</dbReference>
<dbReference type="GO" id="GO:0048870">
    <property type="term" value="P:cell motility"/>
    <property type="evidence" value="ECO:0007669"/>
    <property type="project" value="InterPro"/>
</dbReference>
<dbReference type="eggNOG" id="KOG4318">
    <property type="taxonomic scope" value="Eukaryota"/>
</dbReference>
<feature type="repeat" description="PPR" evidence="1">
    <location>
        <begin position="728"/>
        <end position="762"/>
    </location>
</feature>
<evidence type="ECO:0000259" key="3">
    <source>
        <dbReference type="Pfam" id="PF13851"/>
    </source>
</evidence>
<sequence length="1570" mass="178205">MPPKGKKGKKGKKLPVLIDGVDTSAMTRDQLEAFALRLKAEMDREREERNYFQLERDKIRTFWEITRQQLEESKFELQQKDKEIEATQDLADIDTKHIMQQMKHLQFENHSKLGEVRAEAMTQLKVAQEHHLLQELELQTDKRQLRRIVRERIEMSDMQHRQLEAHFNQQLLEQRLLFESERKDNDRLHEEKMKEQRSKLELFFNSQMFEVEERKNQQIKDLQDHHDLAFNDMKNYYNDITLNNLALIGSMKEQIEQLRRQADRSDRIAAEATTETRRLKEPLEHAKTHLKELQRKLEFYDRDKLQLSRLKKSNIILEKKVKSLMWESETLLLRNDALVGERANLKARFNEVIVELQQKTGLKNVLLERKIAALMREDEKRSIIMRKTIATCAPEFADKLENVEKTVSDVVDTKNQTIIDLRYELAKAWKAHDDLLETYECKLKQYGIPTDELGFEPIRERTNQQLYICGPAGIVTENKSSALASAMLRSHLLQHVCLRLPLRYVALGAAAAVPAAHGSLHYAMPIASRRGMPALLPVASSYTSMAAAAGTKAASTSKKRSRKGSDGVSTVASIEDLWAQLEQHYQQHSVLRYEHCERILQLLEANRAGERPGLNSGQLHFLLGACVPELLPVQSSSERLEIFRRLWTQLLKVEQPTVSHYHTQLQMLHQNQLSLPDHRALLTEIATYNGPADAALYSALLDVAGASGNMRQATELISEMRERSFPLSERNFHALLLGHARSGDLPGVEAVLNSMRAAGITPTLSTQALCFVAYVENAELSKAGELLKQHAGSFNAPQLLQMLRAVLSQKKVDEKLMQQLMVELPSEYVAGVDVPPAINSLCIQLLHNGQAELMIQLIGMLPAPKYNENQNIDGFAALLLQELFRARTPLNQMIQFATQLRQRGQNTRALEVLAELALRRQPAIALSCLEALNAAGEPLRPHYFWPLLLQQHKLEGESGVLRLLGDMQRLGVECDEQTLRLYVLPHLWQTLQQPLQALQQLDAVGVRASQALVHVLAQLLQHQQLIEALELLQRYPTRVQPLLLLQPLAALAVHMRATKRYELFAQLTQALQQRSLQRQEDFVGSLLLQMCAPQTRLRQEPAALLRFVHELHRLQLQLSPAAAESLLSLASNSDADIRQTLAKTLQKMRNPELTLPADIASAAGGFIKHPRDMSLDELECHLIELEAKQLNTRGVLRRLLQLSVRDGRLERALELLTKCEALHVQTSPGMLASILDLHIKLKNLPRAQQSLQRLQTTYPGFLVDEHKLIDYAALLVAEGQLDAAKELLQKRSEQHKITGGDYVIKNVWQLLNNVAQMAAKESASASATSSESAGRSLTLETFQFLRKLGYCQSHNALLGPVVREWLLRGDMDGAVAEFQRLATRHNHTPLQFELLSLLVKLSNGDATELARFPGTTKESAQQNLVTVTSTVSRVHGAANMNSALLLALAESGTETQLRRLIINPEFRINHELLLKNCEHLGQEGAVRTLLRLARGVRGLQRTIDEQRIYDMLLAQFAKTNNYEGALDLYERLQADDELKVSQEFIRNLVKLLQLNNVEIPSSIAMRAQIR</sequence>
<accession>B4MCZ4</accession>
<dbReference type="OrthoDB" id="767661at2759"/>
<dbReference type="GO" id="GO:0005634">
    <property type="term" value="C:nucleus"/>
    <property type="evidence" value="ECO:0007669"/>
    <property type="project" value="TreeGrafter"/>
</dbReference>
<dbReference type="GO" id="GO:0005739">
    <property type="term" value="C:mitochondrion"/>
    <property type="evidence" value="ECO:0007669"/>
    <property type="project" value="TreeGrafter"/>
</dbReference>
<dbReference type="PANTHER" id="PTHR46669:SF2">
    <property type="entry name" value="EG:BACN32G11.3 PROTEIN"/>
    <property type="match status" value="1"/>
</dbReference>
<dbReference type="GO" id="GO:0031514">
    <property type="term" value="C:motile cilium"/>
    <property type="evidence" value="ECO:0007669"/>
    <property type="project" value="InterPro"/>
</dbReference>
<protein>
    <recommendedName>
        <fullName evidence="3">Growth arrest-specific protein 8 domain-containing protein</fullName>
    </recommendedName>
</protein>
<evidence type="ECO:0000313" key="5">
    <source>
        <dbReference type="Proteomes" id="UP000008792"/>
    </source>
</evidence>
<dbReference type="Gene3D" id="1.25.40.10">
    <property type="entry name" value="Tetratricopeptide repeat domain"/>
    <property type="match status" value="1"/>
</dbReference>
<feature type="repeat" description="PPR" evidence="1">
    <location>
        <begin position="693"/>
        <end position="727"/>
    </location>
</feature>
<feature type="coiled-coil region" evidence="2">
    <location>
        <begin position="248"/>
        <end position="310"/>
    </location>
</feature>
<keyword evidence="5" id="KW-1185">Reference proteome</keyword>
<dbReference type="Pfam" id="PF13851">
    <property type="entry name" value="GAS"/>
    <property type="match status" value="1"/>
</dbReference>
<dbReference type="EMBL" id="CH940660">
    <property type="protein sequence ID" value="EDW58066.2"/>
    <property type="molecule type" value="Genomic_DNA"/>
</dbReference>
<dbReference type="InParanoid" id="B4MCZ4"/>
<dbReference type="PROSITE" id="PS51375">
    <property type="entry name" value="PPR"/>
    <property type="match status" value="2"/>
</dbReference>
<keyword evidence="2" id="KW-0175">Coiled coil</keyword>
<proteinExistence type="predicted"/>
<dbReference type="InterPro" id="IPR002885">
    <property type="entry name" value="PPR_rpt"/>
</dbReference>
<dbReference type="GO" id="GO:0003730">
    <property type="term" value="F:mRNA 3'-UTR binding"/>
    <property type="evidence" value="ECO:0007669"/>
    <property type="project" value="TreeGrafter"/>
</dbReference>
<gene>
    <name evidence="4" type="primary">Dvir\GJ15335</name>
    <name evidence="4" type="ORF">Dvir_GJ15335</name>
</gene>
<feature type="coiled-coil region" evidence="2">
    <location>
        <begin position="28"/>
        <end position="90"/>
    </location>
</feature>
<dbReference type="InterPro" id="IPR011990">
    <property type="entry name" value="TPR-like_helical_dom_sf"/>
</dbReference>